<evidence type="ECO:0000313" key="4">
    <source>
        <dbReference type="Proteomes" id="UP001240697"/>
    </source>
</evidence>
<dbReference type="InterPro" id="IPR019546">
    <property type="entry name" value="TAT_signal_bac_arc"/>
</dbReference>
<dbReference type="NCBIfam" id="TIGR01409">
    <property type="entry name" value="TAT_signal_seq"/>
    <property type="match status" value="1"/>
</dbReference>
<evidence type="ECO:0000259" key="2">
    <source>
        <dbReference type="Pfam" id="PF00174"/>
    </source>
</evidence>
<dbReference type="Pfam" id="PF00174">
    <property type="entry name" value="Oxidored_molyb"/>
    <property type="match status" value="1"/>
</dbReference>
<dbReference type="SUPFAM" id="SSF56524">
    <property type="entry name" value="Oxidoreductase molybdopterin-binding domain"/>
    <property type="match status" value="1"/>
</dbReference>
<evidence type="ECO:0000313" key="3">
    <source>
        <dbReference type="EMBL" id="WHS66700.1"/>
    </source>
</evidence>
<accession>A0ABY8SUI1</accession>
<dbReference type="PROSITE" id="PS51318">
    <property type="entry name" value="TAT"/>
    <property type="match status" value="1"/>
</dbReference>
<name>A0ABY8SUI1_9BURK</name>
<dbReference type="InterPro" id="IPR036374">
    <property type="entry name" value="OxRdtase_Mopterin-bd_sf"/>
</dbReference>
<dbReference type="RefSeq" id="WP_283487773.1">
    <property type="nucleotide sequence ID" value="NZ_CP125947.1"/>
</dbReference>
<keyword evidence="1" id="KW-0732">Signal</keyword>
<dbReference type="InterPro" id="IPR000572">
    <property type="entry name" value="OxRdtase_Mopterin-bd_dom"/>
</dbReference>
<dbReference type="Gene3D" id="3.90.420.10">
    <property type="entry name" value="Oxidoreductase, molybdopterin-binding domain"/>
    <property type="match status" value="1"/>
</dbReference>
<feature type="signal peptide" evidence="1">
    <location>
        <begin position="1"/>
        <end position="21"/>
    </location>
</feature>
<feature type="chain" id="PRO_5046644653" evidence="1">
    <location>
        <begin position="22"/>
        <end position="222"/>
    </location>
</feature>
<keyword evidence="4" id="KW-1185">Reference proteome</keyword>
<evidence type="ECO:0000256" key="1">
    <source>
        <dbReference type="SAM" id="SignalP"/>
    </source>
</evidence>
<gene>
    <name evidence="3" type="ORF">QMY55_06070</name>
</gene>
<dbReference type="InterPro" id="IPR006311">
    <property type="entry name" value="TAT_signal"/>
</dbReference>
<proteinExistence type="predicted"/>
<sequence>MTDSKLLSRRGLLSHSSAACAALGAMALPLATPAQAARSASRTCVLDGLQPVVLTISGPGVQFNRGKPQAVADRMLQLHGYQFDSAWSCGLDALNSLEQHRLKTTLEYDEAEHSLQGPLLENVLQASGVDIAQAMAQGHWLTLQGIDGYRSHLPLAQAVRWRMLLATQMDGQALAMGGVGPLWASFAPQHIEELSHQPLNQRFTAAVWGLYYLRISTQQPQA</sequence>
<organism evidence="3 4">
    <name type="scientific">Comamonas resistens</name>
    <dbReference type="NCBI Taxonomy" id="3046670"/>
    <lineage>
        <taxon>Bacteria</taxon>
        <taxon>Pseudomonadati</taxon>
        <taxon>Pseudomonadota</taxon>
        <taxon>Betaproteobacteria</taxon>
        <taxon>Burkholderiales</taxon>
        <taxon>Comamonadaceae</taxon>
        <taxon>Comamonas</taxon>
    </lineage>
</organism>
<feature type="domain" description="Oxidoreductase molybdopterin-binding" evidence="2">
    <location>
        <begin position="115"/>
        <end position="175"/>
    </location>
</feature>
<protein>
    <submittedName>
        <fullName evidence="3">Molybdopterin-dependent oxidoreductase</fullName>
    </submittedName>
</protein>
<dbReference type="EMBL" id="CP125947">
    <property type="protein sequence ID" value="WHS66700.1"/>
    <property type="molecule type" value="Genomic_DNA"/>
</dbReference>
<dbReference type="Proteomes" id="UP001240697">
    <property type="component" value="Chromosome"/>
</dbReference>
<reference evidence="3 4" key="1">
    <citation type="submission" date="2023-05" db="EMBL/GenBank/DDBJ databases">
        <authorList>
            <person name="Yin Y."/>
            <person name="Lu Z."/>
        </authorList>
    </citation>
    <scope>NUCLEOTIDE SEQUENCE [LARGE SCALE GENOMIC DNA]</scope>
    <source>
        <strain evidence="3 4">ZM22</strain>
    </source>
</reference>